<evidence type="ECO:0000259" key="4">
    <source>
        <dbReference type="Pfam" id="PF03486"/>
    </source>
</evidence>
<dbReference type="KEGG" id="msub:BK009_02875"/>
<dbReference type="GeneID" id="35125391"/>
<sequence length="417" mass="46068">MKIYDIAVIGAGPAGCMAAIQGAQMGNKVILLERNEKIGHKLLLTGNGRCNLTNTANLKVFLEKFGKKGAFYRDAFTKFSNQDLMDFFKSNGLELKVEEEGRVFPVTENAKSVVDVLEKVLDEYRVKILYNYRMKQLQKISKVFKLSSAAHELITAHKVIIATGGVTYKFTGSTGDGLDIAKLLGHHITELKPGGVPLRVREEWVHQLKGVTLENVGLRIGYGGKKIAFPQGNLLLTHFGVSGPVILDMSHMIVELMDKHGDLKLYIDFLPEIKQDGLGGQLMEDFQNNSKKSLKTYLKNYLPNSTIDPILKTISVDPHKKLNQITKKERLHLQETLKALPLTINGHLPLNKALVTCGGVTKKEINPQTMESKLVDGLYFAGEIIAGCGRRGGYNLQQAFSTGYVAGSRASTLKNRS</sequence>
<evidence type="ECO:0000313" key="6">
    <source>
        <dbReference type="EMBL" id="AUB59711.1"/>
    </source>
</evidence>
<evidence type="ECO:0008006" key="8">
    <source>
        <dbReference type="Google" id="ProtNLM"/>
    </source>
</evidence>
<name>A0A2H4VNN8_9EURY</name>
<dbReference type="EMBL" id="CP017768">
    <property type="protein sequence ID" value="AUB59711.1"/>
    <property type="molecule type" value="Genomic_DNA"/>
</dbReference>
<dbReference type="InterPro" id="IPR004792">
    <property type="entry name" value="BaiN-like"/>
</dbReference>
<dbReference type="InterPro" id="IPR023166">
    <property type="entry name" value="BaiN-like_dom_sf"/>
</dbReference>
<proteinExistence type="predicted"/>
<dbReference type="Gene3D" id="1.10.8.260">
    <property type="entry name" value="HI0933 insert domain-like"/>
    <property type="match status" value="1"/>
</dbReference>
<comment type="cofactor">
    <cofactor evidence="1">
        <name>FAD</name>
        <dbReference type="ChEBI" id="CHEBI:57692"/>
    </cofactor>
</comment>
<evidence type="ECO:0000256" key="2">
    <source>
        <dbReference type="ARBA" id="ARBA00022630"/>
    </source>
</evidence>
<dbReference type="PANTHER" id="PTHR42887:SF2">
    <property type="entry name" value="OS12G0638800 PROTEIN"/>
    <property type="match status" value="1"/>
</dbReference>
<dbReference type="Proteomes" id="UP000232631">
    <property type="component" value="Chromosome"/>
</dbReference>
<dbReference type="RefSeq" id="WP_100908980.1">
    <property type="nucleotide sequence ID" value="NZ_CP017768.1"/>
</dbReference>
<dbReference type="Gene3D" id="3.50.50.60">
    <property type="entry name" value="FAD/NAD(P)-binding domain"/>
    <property type="match status" value="1"/>
</dbReference>
<accession>A0A2H4VNN8</accession>
<dbReference type="InterPro" id="IPR055178">
    <property type="entry name" value="RsdA/BaiN/AoA(So)-like_dom"/>
</dbReference>
<dbReference type="Gene3D" id="2.40.30.10">
    <property type="entry name" value="Translation factors"/>
    <property type="match status" value="1"/>
</dbReference>
<protein>
    <recommendedName>
        <fullName evidence="8">NAD(P)/FAD-dependent oxidoreductase</fullName>
    </recommendedName>
</protein>
<organism evidence="6 7">
    <name type="scientific">Methanobacterium subterraneum</name>
    <dbReference type="NCBI Taxonomy" id="59277"/>
    <lineage>
        <taxon>Archaea</taxon>
        <taxon>Methanobacteriati</taxon>
        <taxon>Methanobacteriota</taxon>
        <taxon>Methanomada group</taxon>
        <taxon>Methanobacteria</taxon>
        <taxon>Methanobacteriales</taxon>
        <taxon>Methanobacteriaceae</taxon>
        <taxon>Methanobacterium</taxon>
    </lineage>
</organism>
<feature type="domain" description="RsdA/BaiN/AoA(So)-like Rossmann fold-like" evidence="4">
    <location>
        <begin position="5"/>
        <end position="408"/>
    </location>
</feature>
<dbReference type="PRINTS" id="PR00368">
    <property type="entry name" value="FADPNR"/>
</dbReference>
<dbReference type="SUPFAM" id="SSF51905">
    <property type="entry name" value="FAD/NAD(P)-binding domain"/>
    <property type="match status" value="1"/>
</dbReference>
<evidence type="ECO:0000256" key="3">
    <source>
        <dbReference type="ARBA" id="ARBA00022827"/>
    </source>
</evidence>
<keyword evidence="7" id="KW-1185">Reference proteome</keyword>
<feature type="domain" description="RsdA/BaiN/AoA(So)-like insert" evidence="5">
    <location>
        <begin position="193"/>
        <end position="355"/>
    </location>
</feature>
<dbReference type="InterPro" id="IPR036188">
    <property type="entry name" value="FAD/NAD-bd_sf"/>
</dbReference>
<keyword evidence="2" id="KW-0285">Flavoprotein</keyword>
<dbReference type="PANTHER" id="PTHR42887">
    <property type="entry name" value="OS12G0638800 PROTEIN"/>
    <property type="match status" value="1"/>
</dbReference>
<reference evidence="6 7" key="1">
    <citation type="submission" date="2016-10" db="EMBL/GenBank/DDBJ databases">
        <title>Comparative genomics between deep and shallow subseafloor isolates.</title>
        <authorList>
            <person name="Ishii S."/>
            <person name="Miller J.R."/>
            <person name="Sutton G."/>
            <person name="Suzuki S."/>
            <person name="Methe B."/>
            <person name="Inagaki F."/>
            <person name="Imachi H."/>
        </authorList>
    </citation>
    <scope>NUCLEOTIDE SEQUENCE [LARGE SCALE GENOMIC DNA]</scope>
    <source>
        <strain evidence="6 7">A8p</strain>
    </source>
</reference>
<gene>
    <name evidence="6" type="ORF">BK009_02875</name>
</gene>
<dbReference type="Pfam" id="PF03486">
    <property type="entry name" value="HI0933_like"/>
    <property type="match status" value="1"/>
</dbReference>
<dbReference type="InterPro" id="IPR057661">
    <property type="entry name" value="RsdA/BaiN/AoA(So)_Rossmann"/>
</dbReference>
<evidence type="ECO:0000313" key="7">
    <source>
        <dbReference type="Proteomes" id="UP000232631"/>
    </source>
</evidence>
<keyword evidence="3" id="KW-0274">FAD</keyword>
<evidence type="ECO:0000259" key="5">
    <source>
        <dbReference type="Pfam" id="PF22780"/>
    </source>
</evidence>
<dbReference type="SUPFAM" id="SSF160996">
    <property type="entry name" value="HI0933 insert domain-like"/>
    <property type="match status" value="1"/>
</dbReference>
<dbReference type="AlphaFoldDB" id="A0A2H4VNN8"/>
<evidence type="ECO:0000256" key="1">
    <source>
        <dbReference type="ARBA" id="ARBA00001974"/>
    </source>
</evidence>
<dbReference type="Pfam" id="PF22780">
    <property type="entry name" value="HI0933_like_1st"/>
    <property type="match status" value="1"/>
</dbReference>
<dbReference type="PRINTS" id="PR00411">
    <property type="entry name" value="PNDRDTASEI"/>
</dbReference>
<dbReference type="NCBIfam" id="TIGR00275">
    <property type="entry name" value="aminoacetone oxidase family FAD-binding enzyme"/>
    <property type="match status" value="1"/>
</dbReference>